<sequence>MMKERILLNEDDISRIIKRLSHEIVEKNSSVEEIVLVGIKTRGVFLAKRIKEKLKEIEGINVAVETLDITFYRDDLEKVNVDPLVKNINFKLDLTNKIVIIVDDVLYTGRTVRAAIDAIMDNARPKAIRLCILVDRGHRELPIRADYVGKNIPTSIKENIKVQLSEVDSMDKVIIK</sequence>
<evidence type="ECO:0000259" key="7">
    <source>
        <dbReference type="Pfam" id="PF00156"/>
    </source>
</evidence>
<dbReference type="HAMAP" id="MF_01219">
    <property type="entry name" value="PyrR"/>
    <property type="match status" value="1"/>
</dbReference>
<keyword evidence="4 6" id="KW-0805">Transcription regulation</keyword>
<comment type="function">
    <text evidence="6">Also displays a weak uracil phosphoribosyltransferase activity which is not physiologically significant.</text>
</comment>
<comment type="catalytic activity">
    <reaction evidence="6">
        <text>UMP + diphosphate = 5-phospho-alpha-D-ribose 1-diphosphate + uracil</text>
        <dbReference type="Rhea" id="RHEA:13017"/>
        <dbReference type="ChEBI" id="CHEBI:17568"/>
        <dbReference type="ChEBI" id="CHEBI:33019"/>
        <dbReference type="ChEBI" id="CHEBI:57865"/>
        <dbReference type="ChEBI" id="CHEBI:58017"/>
        <dbReference type="EC" id="2.4.2.9"/>
    </reaction>
</comment>
<evidence type="ECO:0000256" key="3">
    <source>
        <dbReference type="ARBA" id="ARBA00022676"/>
    </source>
</evidence>
<evidence type="ECO:0000313" key="9">
    <source>
        <dbReference type="Proteomes" id="UP000531840"/>
    </source>
</evidence>
<dbReference type="NCBIfam" id="NF003549">
    <property type="entry name" value="PRK05205.1-5"/>
    <property type="match status" value="1"/>
</dbReference>
<dbReference type="PANTHER" id="PTHR11608">
    <property type="entry name" value="BIFUNCTIONAL PROTEIN PYRR"/>
    <property type="match status" value="1"/>
</dbReference>
<dbReference type="Gene3D" id="3.40.50.2020">
    <property type="match status" value="1"/>
</dbReference>
<dbReference type="InterPro" id="IPR023050">
    <property type="entry name" value="PyrR"/>
</dbReference>
<keyword evidence="9" id="KW-1185">Reference proteome</keyword>
<protein>
    <recommendedName>
        <fullName evidence="6">Bifunctional protein PyrR</fullName>
    </recommendedName>
    <domain>
        <recommendedName>
            <fullName evidence="6">Pyrimidine operon regulatory protein</fullName>
        </recommendedName>
    </domain>
    <domain>
        <recommendedName>
            <fullName evidence="6">Uracil phosphoribosyltransferase</fullName>
            <shortName evidence="6">UPRTase</shortName>
            <ecNumber evidence="6">2.4.2.9</ecNumber>
        </recommendedName>
    </domain>
</protein>
<reference evidence="8 9" key="1">
    <citation type="submission" date="2020-07" db="EMBL/GenBank/DDBJ databases">
        <title>MOT database genomes.</title>
        <authorList>
            <person name="Joseph S."/>
            <person name="Aduse-Opoku J."/>
            <person name="Hashim A."/>
            <person name="Wade W."/>
            <person name="Curtis M."/>
        </authorList>
    </citation>
    <scope>NUCLEOTIDE SEQUENCE [LARGE SCALE GENOMIC DNA]</scope>
    <source>
        <strain evidence="8 9">CIP 106318</strain>
    </source>
</reference>
<comment type="caution">
    <text evidence="8">The sequence shown here is derived from an EMBL/GenBank/DDBJ whole genome shotgun (WGS) entry which is preliminary data.</text>
</comment>
<dbReference type="PANTHER" id="PTHR11608:SF0">
    <property type="entry name" value="BIFUNCTIONAL PROTEIN PYRR"/>
    <property type="match status" value="1"/>
</dbReference>
<evidence type="ECO:0000256" key="2">
    <source>
        <dbReference type="ARBA" id="ARBA00022472"/>
    </source>
</evidence>
<evidence type="ECO:0000313" key="8">
    <source>
        <dbReference type="EMBL" id="NYS47980.1"/>
    </source>
</evidence>
<dbReference type="InterPro" id="IPR050137">
    <property type="entry name" value="PyrR_bifunctional"/>
</dbReference>
<dbReference type="NCBIfam" id="NF003548">
    <property type="entry name" value="PRK05205.1-4"/>
    <property type="match status" value="1"/>
</dbReference>
<organism evidence="8 9">
    <name type="scientific">Gemelliphila palaticanis</name>
    <dbReference type="NCBI Taxonomy" id="81950"/>
    <lineage>
        <taxon>Bacteria</taxon>
        <taxon>Bacillati</taxon>
        <taxon>Bacillota</taxon>
        <taxon>Bacilli</taxon>
        <taxon>Bacillales</taxon>
        <taxon>Gemellaceae</taxon>
        <taxon>Gemelliphila</taxon>
    </lineage>
</organism>
<accession>A0ABX2T424</accession>
<dbReference type="InterPro" id="IPR000836">
    <property type="entry name" value="PRTase_dom"/>
</dbReference>
<dbReference type="Proteomes" id="UP000531840">
    <property type="component" value="Unassembled WGS sequence"/>
</dbReference>
<dbReference type="Pfam" id="PF00156">
    <property type="entry name" value="Pribosyltran"/>
    <property type="match status" value="1"/>
</dbReference>
<keyword evidence="6 8" id="KW-0808">Transferase</keyword>
<feature type="short sequence motif" description="PRPP-binding" evidence="6">
    <location>
        <begin position="99"/>
        <end position="111"/>
    </location>
</feature>
<keyword evidence="3 6" id="KW-0328">Glycosyltransferase</keyword>
<keyword evidence="5 6" id="KW-0804">Transcription</keyword>
<evidence type="ECO:0000256" key="1">
    <source>
        <dbReference type="ARBA" id="ARBA00005565"/>
    </source>
</evidence>
<comment type="similarity">
    <text evidence="1 6">Belongs to the purine/pyrimidine phosphoribosyltransferase family. PyrR subfamily.</text>
</comment>
<proteinExistence type="inferred from homology"/>
<dbReference type="SUPFAM" id="SSF53271">
    <property type="entry name" value="PRTase-like"/>
    <property type="match status" value="1"/>
</dbReference>
<evidence type="ECO:0000256" key="4">
    <source>
        <dbReference type="ARBA" id="ARBA00023015"/>
    </source>
</evidence>
<comment type="subunit">
    <text evidence="6">Homodimer and homohexamer; in equilibrium.</text>
</comment>
<gene>
    <name evidence="6 8" type="primary">pyrR</name>
    <name evidence="8" type="ORF">HZY85_07325</name>
</gene>
<dbReference type="InterPro" id="IPR029057">
    <property type="entry name" value="PRTase-like"/>
</dbReference>
<evidence type="ECO:0000256" key="5">
    <source>
        <dbReference type="ARBA" id="ARBA00023163"/>
    </source>
</evidence>
<dbReference type="EC" id="2.4.2.9" evidence="6"/>
<keyword evidence="6" id="KW-0694">RNA-binding</keyword>
<dbReference type="CDD" id="cd06223">
    <property type="entry name" value="PRTases_typeI"/>
    <property type="match status" value="1"/>
</dbReference>
<comment type="function">
    <text evidence="6">Regulates transcriptional attenuation of the pyrimidine nucleotide (pyr) operon by binding in a uridine-dependent manner to specific sites on pyr mRNA. This disrupts an antiterminator hairpin in the RNA and favors formation of a downstream transcription terminator, leading to a reduced expression of downstream genes.</text>
</comment>
<dbReference type="GO" id="GO:0004845">
    <property type="term" value="F:uracil phosphoribosyltransferase activity"/>
    <property type="evidence" value="ECO:0007669"/>
    <property type="project" value="UniProtKB-EC"/>
</dbReference>
<feature type="domain" description="Phosphoribosyltransferase" evidence="7">
    <location>
        <begin position="11"/>
        <end position="161"/>
    </location>
</feature>
<dbReference type="EMBL" id="JACBYF010000020">
    <property type="protein sequence ID" value="NYS47980.1"/>
    <property type="molecule type" value="Genomic_DNA"/>
</dbReference>
<keyword evidence="2 6" id="KW-0806">Transcription termination</keyword>
<name>A0ABX2T424_9BACL</name>
<evidence type="ECO:0000256" key="6">
    <source>
        <dbReference type="HAMAP-Rule" id="MF_01219"/>
    </source>
</evidence>